<evidence type="ECO:0000313" key="12">
    <source>
        <dbReference type="Proteomes" id="UP000835052"/>
    </source>
</evidence>
<evidence type="ECO:0000256" key="5">
    <source>
        <dbReference type="ARBA" id="ARBA00022833"/>
    </source>
</evidence>
<keyword evidence="4 10" id="KW-0378">Hydrolase</keyword>
<reference evidence="11" key="1">
    <citation type="submission" date="2020-10" db="EMBL/GenBank/DDBJ databases">
        <authorList>
            <person name="Kikuchi T."/>
        </authorList>
    </citation>
    <scope>NUCLEOTIDE SEQUENCE</scope>
    <source>
        <strain evidence="11">NKZ352</strain>
    </source>
</reference>
<evidence type="ECO:0000256" key="7">
    <source>
        <dbReference type="ARBA" id="ARBA00039717"/>
    </source>
</evidence>
<evidence type="ECO:0000256" key="9">
    <source>
        <dbReference type="PIRSR" id="PIRSR601577-2"/>
    </source>
</evidence>
<gene>
    <name evidence="11" type="ORF">CAUJ_LOCUS15039</name>
</gene>
<dbReference type="Gene3D" id="3.90.132.10">
    <property type="entry name" value="Leishmanolysin , domain 2"/>
    <property type="match status" value="1"/>
</dbReference>
<evidence type="ECO:0000256" key="2">
    <source>
        <dbReference type="ARBA" id="ARBA00022670"/>
    </source>
</evidence>
<dbReference type="GO" id="GO:0006508">
    <property type="term" value="P:proteolysis"/>
    <property type="evidence" value="ECO:0007669"/>
    <property type="project" value="UniProtKB-KW"/>
</dbReference>
<evidence type="ECO:0000256" key="10">
    <source>
        <dbReference type="RuleBase" id="RU366077"/>
    </source>
</evidence>
<evidence type="ECO:0000256" key="3">
    <source>
        <dbReference type="ARBA" id="ARBA00022723"/>
    </source>
</evidence>
<keyword evidence="5 9" id="KW-0862">Zinc</keyword>
<organism evidence="11 12">
    <name type="scientific">Caenorhabditis auriculariae</name>
    <dbReference type="NCBI Taxonomy" id="2777116"/>
    <lineage>
        <taxon>Eukaryota</taxon>
        <taxon>Metazoa</taxon>
        <taxon>Ecdysozoa</taxon>
        <taxon>Nematoda</taxon>
        <taxon>Chromadorea</taxon>
        <taxon>Rhabditida</taxon>
        <taxon>Rhabditina</taxon>
        <taxon>Rhabditomorpha</taxon>
        <taxon>Rhabditoidea</taxon>
        <taxon>Rhabditidae</taxon>
        <taxon>Peloderinae</taxon>
        <taxon>Caenorhabditis</taxon>
    </lineage>
</organism>
<accession>A0A8S1HZM1</accession>
<dbReference type="Proteomes" id="UP000835052">
    <property type="component" value="Unassembled WGS sequence"/>
</dbReference>
<feature type="active site" evidence="8">
    <location>
        <position position="201"/>
    </location>
</feature>
<keyword evidence="12" id="KW-1185">Reference proteome</keyword>
<comment type="caution">
    <text evidence="11">The sequence shown here is derived from an EMBL/GenBank/DDBJ whole genome shotgun (WGS) entry which is preliminary data.</text>
</comment>
<feature type="binding site" evidence="9">
    <location>
        <position position="204"/>
    </location>
    <ligand>
        <name>Zn(2+)</name>
        <dbReference type="ChEBI" id="CHEBI:29105"/>
        <note>catalytic</note>
    </ligand>
</feature>
<evidence type="ECO:0000313" key="11">
    <source>
        <dbReference type="EMBL" id="CAD6199135.1"/>
    </source>
</evidence>
<dbReference type="EC" id="3.4.24.-" evidence="10"/>
<dbReference type="GO" id="GO:0005737">
    <property type="term" value="C:cytoplasm"/>
    <property type="evidence" value="ECO:0007669"/>
    <property type="project" value="TreeGrafter"/>
</dbReference>
<dbReference type="OrthoDB" id="527990at2759"/>
<dbReference type="InterPro" id="IPR001577">
    <property type="entry name" value="Peptidase_M8"/>
</dbReference>
<feature type="binding site" evidence="9">
    <location>
        <position position="282"/>
    </location>
    <ligand>
        <name>Zn(2+)</name>
        <dbReference type="ChEBI" id="CHEBI:29105"/>
        <note>catalytic</note>
    </ligand>
</feature>
<dbReference type="PANTHER" id="PTHR10942:SF0">
    <property type="entry name" value="LEISHMANOLYSIN-LIKE PEPTIDASE"/>
    <property type="match status" value="1"/>
</dbReference>
<dbReference type="GO" id="GO:0016020">
    <property type="term" value="C:membrane"/>
    <property type="evidence" value="ECO:0007669"/>
    <property type="project" value="InterPro"/>
</dbReference>
<evidence type="ECO:0000256" key="6">
    <source>
        <dbReference type="ARBA" id="ARBA00023049"/>
    </source>
</evidence>
<name>A0A8S1HZM1_9PELO</name>
<keyword evidence="6 9" id="KW-0482">Metalloprotease</keyword>
<keyword evidence="3 9" id="KW-0479">Metal-binding</keyword>
<dbReference type="AlphaFoldDB" id="A0A8S1HZM1"/>
<comment type="cofactor">
    <cofactor evidence="9 10">
        <name>Zn(2+)</name>
        <dbReference type="ChEBI" id="CHEBI:29105"/>
    </cofactor>
    <text evidence="9 10">Binds 1 zinc ion per subunit.</text>
</comment>
<evidence type="ECO:0000256" key="4">
    <source>
        <dbReference type="ARBA" id="ARBA00022801"/>
    </source>
</evidence>
<dbReference type="PANTHER" id="PTHR10942">
    <property type="entry name" value="LEISHMANOLYSIN-LIKE PEPTIDASE"/>
    <property type="match status" value="1"/>
</dbReference>
<protein>
    <recommendedName>
        <fullName evidence="7 10">Leishmanolysin-like peptidase</fullName>
        <ecNumber evidence="10">3.4.24.-</ecNumber>
    </recommendedName>
</protein>
<dbReference type="SUPFAM" id="SSF55486">
    <property type="entry name" value="Metalloproteases ('zincins'), catalytic domain"/>
    <property type="match status" value="1"/>
</dbReference>
<evidence type="ECO:0000256" key="8">
    <source>
        <dbReference type="PIRSR" id="PIRSR601577-1"/>
    </source>
</evidence>
<keyword evidence="2 10" id="KW-0645">Protease</keyword>
<dbReference type="GO" id="GO:0046872">
    <property type="term" value="F:metal ion binding"/>
    <property type="evidence" value="ECO:0007669"/>
    <property type="project" value="UniProtKB-KW"/>
</dbReference>
<proteinExistence type="inferred from homology"/>
<dbReference type="EMBL" id="CAJGYM010000156">
    <property type="protein sequence ID" value="CAD6199135.1"/>
    <property type="molecule type" value="Genomic_DNA"/>
</dbReference>
<dbReference type="GO" id="GO:0007155">
    <property type="term" value="P:cell adhesion"/>
    <property type="evidence" value="ECO:0007669"/>
    <property type="project" value="InterPro"/>
</dbReference>
<dbReference type="Pfam" id="PF01457">
    <property type="entry name" value="Peptidase_M8"/>
    <property type="match status" value="1"/>
</dbReference>
<feature type="binding site" evidence="9">
    <location>
        <position position="200"/>
    </location>
    <ligand>
        <name>Zn(2+)</name>
        <dbReference type="ChEBI" id="CHEBI:29105"/>
        <note>catalytic</note>
    </ligand>
</feature>
<sequence>MKPSGIDPTLRDFLGLALLCTLGAAYELYIDPKDYQYTGTLVDKSSVAERPWEPIRFKFFLDESMFTKVNTAQREYLKRVLKESLQFYSDSNVRVQRDPNGLAADKTQYGRQFIKGHYAADFNETFEYPESAHFFKCPTQNAAGCMEDANFEYLDADMVILVIFIDHKRFVNTGAAATPYGFDVNTKRKGYETLITVIRHEIGHALGIGSLTAKYPNYAEHFVNSTREKVYPETEDADNAKEVFLGISFSTALAEAQKYFDCPDLEYLEYENGGGSGSLGAHFEFDFLPFDTMRSSVPQFPSSFSSITLALLEDSGWYKVNLSKADPLPPHFDKDPCLRAKSCKMSDYTGQLNYFKKCQPDRKSHWNPIPEYEPTFTKCYHPMMTRCSDVFDETSRCLEHDGDIEFESIPLQANDPLLQVPVNPDNQNFPLKKKDVMTGGECYEIKCQGKKVFFVSKGVTYECKKAGEKIQLDEEYKHPNHYTNFFATSSINDFQPYEVLRKYKISRTVICPAYCEVCDEQDSDECCGSSTLSLILAFVLIFAFNVIF</sequence>
<dbReference type="GO" id="GO:0004222">
    <property type="term" value="F:metalloendopeptidase activity"/>
    <property type="evidence" value="ECO:0007669"/>
    <property type="project" value="UniProtKB-UniRule"/>
</dbReference>
<evidence type="ECO:0000256" key="1">
    <source>
        <dbReference type="ARBA" id="ARBA00005860"/>
    </source>
</evidence>
<comment type="similarity">
    <text evidence="1 10">Belongs to the peptidase M8 family.</text>
</comment>